<keyword evidence="2" id="KW-1133">Transmembrane helix</keyword>
<organism evidence="3 4">
    <name type="scientific">Cohnella fermenti</name>
    <dbReference type="NCBI Taxonomy" id="2565925"/>
    <lineage>
        <taxon>Bacteria</taxon>
        <taxon>Bacillati</taxon>
        <taxon>Bacillota</taxon>
        <taxon>Bacilli</taxon>
        <taxon>Bacillales</taxon>
        <taxon>Paenibacillaceae</taxon>
        <taxon>Cohnella</taxon>
    </lineage>
</organism>
<comment type="caution">
    <text evidence="3">The sequence shown here is derived from an EMBL/GenBank/DDBJ whole genome shotgun (WGS) entry which is preliminary data.</text>
</comment>
<name>A0A4S4C2B2_9BACL</name>
<evidence type="ECO:0000256" key="2">
    <source>
        <dbReference type="SAM" id="Phobius"/>
    </source>
</evidence>
<dbReference type="Proteomes" id="UP000310636">
    <property type="component" value="Unassembled WGS sequence"/>
</dbReference>
<feature type="coiled-coil region" evidence="1">
    <location>
        <begin position="203"/>
        <end position="230"/>
    </location>
</feature>
<dbReference type="OrthoDB" id="2381574at2"/>
<keyword evidence="2" id="KW-0812">Transmembrane</keyword>
<evidence type="ECO:0000256" key="1">
    <source>
        <dbReference type="SAM" id="Coils"/>
    </source>
</evidence>
<gene>
    <name evidence="3" type="ORF">E6C55_09125</name>
</gene>
<keyword evidence="4" id="KW-1185">Reference proteome</keyword>
<sequence>MSNANAEREGYSGFERFLFFLTPILFTAVLLGVLLFLFNSELRDSALKVGNKIPVLGSILPEPSQPAQTEVSEEELTASSAMKKIEELNAQLVSEQAELQQEKDKTAQSEQTIASLKSQIESLNKQAEENTISAGEYDSKISSLAEMYGKMVPGKAAPILESMTLEEASLILGAMSDTQRVRILEKMTPKVAAEVTSRIKDADSAENEQIAALQARIKELESANSDTSILDTAELKNTFAAMAPASAAEILYEMAKTNQAKALRILGALTDSSRSQVLAAMANLDDDNAKKKTADLVSKLMPANP</sequence>
<accession>A0A4S4C2B2</accession>
<dbReference type="AlphaFoldDB" id="A0A4S4C2B2"/>
<feature type="coiled-coil region" evidence="1">
    <location>
        <begin position="71"/>
        <end position="133"/>
    </location>
</feature>
<dbReference type="RefSeq" id="WP_136369474.1">
    <property type="nucleotide sequence ID" value="NZ_SSOB01000009.1"/>
</dbReference>
<dbReference type="Gene3D" id="1.10.220.30">
    <property type="match status" value="1"/>
</dbReference>
<dbReference type="SUPFAM" id="SSF158791">
    <property type="entry name" value="MgtE N-terminal domain-like"/>
    <property type="match status" value="1"/>
</dbReference>
<proteinExistence type="predicted"/>
<feature type="transmembrane region" description="Helical" evidence="2">
    <location>
        <begin position="17"/>
        <end position="38"/>
    </location>
</feature>
<dbReference type="EMBL" id="SSOB01000009">
    <property type="protein sequence ID" value="THF81264.1"/>
    <property type="molecule type" value="Genomic_DNA"/>
</dbReference>
<protein>
    <submittedName>
        <fullName evidence="3">MgtE protein</fullName>
    </submittedName>
</protein>
<evidence type="ECO:0000313" key="3">
    <source>
        <dbReference type="EMBL" id="THF81264.1"/>
    </source>
</evidence>
<keyword evidence="1" id="KW-0175">Coiled coil</keyword>
<keyword evidence="2" id="KW-0472">Membrane</keyword>
<reference evidence="3 4" key="1">
    <citation type="submission" date="2019-04" db="EMBL/GenBank/DDBJ databases">
        <title>Cohnella sp. nov. isolated from preserved vegetables.</title>
        <authorList>
            <person name="Lin S.-Y."/>
            <person name="Hung M.-H."/>
            <person name="Young C.-C."/>
        </authorList>
    </citation>
    <scope>NUCLEOTIDE SEQUENCE [LARGE SCALE GENOMIC DNA]</scope>
    <source>
        <strain evidence="3 4">CC-MHH1044</strain>
    </source>
</reference>
<evidence type="ECO:0000313" key="4">
    <source>
        <dbReference type="Proteomes" id="UP000310636"/>
    </source>
</evidence>